<evidence type="ECO:0000313" key="2">
    <source>
        <dbReference type="Proteomes" id="UP000198824"/>
    </source>
</evidence>
<dbReference type="RefSeq" id="WP_093314347.1">
    <property type="nucleotide sequence ID" value="NZ_FOZG01000002.1"/>
</dbReference>
<keyword evidence="2" id="KW-1185">Reference proteome</keyword>
<proteinExistence type="predicted"/>
<name>A0A1I6L0K9_9SPHN</name>
<dbReference type="OrthoDB" id="7506756at2"/>
<reference evidence="1 2" key="1">
    <citation type="submission" date="2016-10" db="EMBL/GenBank/DDBJ databases">
        <authorList>
            <person name="de Groot N.N."/>
        </authorList>
    </citation>
    <scope>NUCLEOTIDE SEQUENCE [LARGE SCALE GENOMIC DNA]</scope>
    <source>
        <strain evidence="1 2">S5-249</strain>
    </source>
</reference>
<evidence type="ECO:0000313" key="1">
    <source>
        <dbReference type="EMBL" id="SFR96986.1"/>
    </source>
</evidence>
<sequence length="143" mass="15207">MIALALAATALAAPLASHDVVLTHGATPVRASYQAHADMRMKTIGMSAGTRMSTERCRWIATVRVERQLAPAHGNHHPLSRTLAGARKIEGSRPGHCMTARAGVQRDLAARTGDLHDHVRAVAAADQPTLLAELKTVRALALD</sequence>
<dbReference type="Proteomes" id="UP000198824">
    <property type="component" value="Unassembled WGS sequence"/>
</dbReference>
<accession>A0A1I6L0K9</accession>
<dbReference type="STRING" id="1166337.SAMN05192580_2104"/>
<dbReference type="AlphaFoldDB" id="A0A1I6L0K9"/>
<dbReference type="EMBL" id="FOZG01000002">
    <property type="protein sequence ID" value="SFR96986.1"/>
    <property type="molecule type" value="Genomic_DNA"/>
</dbReference>
<gene>
    <name evidence="1" type="ORF">SAMN05192580_2104</name>
</gene>
<organism evidence="1 2">
    <name type="scientific">Sphingomonas jatrophae</name>
    <dbReference type="NCBI Taxonomy" id="1166337"/>
    <lineage>
        <taxon>Bacteria</taxon>
        <taxon>Pseudomonadati</taxon>
        <taxon>Pseudomonadota</taxon>
        <taxon>Alphaproteobacteria</taxon>
        <taxon>Sphingomonadales</taxon>
        <taxon>Sphingomonadaceae</taxon>
        <taxon>Sphingomonas</taxon>
    </lineage>
</organism>
<protein>
    <submittedName>
        <fullName evidence="1">Uncharacterized protein</fullName>
    </submittedName>
</protein>